<keyword evidence="3" id="KW-1185">Reference proteome</keyword>
<dbReference type="PANTHER" id="PTHR48047:SF19">
    <property type="entry name" value="GLYCOSYLTRANSFERASE"/>
    <property type="match status" value="1"/>
</dbReference>
<dbReference type="PANTHER" id="PTHR48047">
    <property type="entry name" value="GLYCOSYLTRANSFERASE"/>
    <property type="match status" value="1"/>
</dbReference>
<dbReference type="Gene3D" id="3.40.50.2000">
    <property type="entry name" value="Glycogen Phosphorylase B"/>
    <property type="match status" value="1"/>
</dbReference>
<evidence type="ECO:0000313" key="2">
    <source>
        <dbReference type="EMBL" id="KAF3332169.1"/>
    </source>
</evidence>
<evidence type="ECO:0000313" key="3">
    <source>
        <dbReference type="Proteomes" id="UP000623129"/>
    </source>
</evidence>
<proteinExistence type="inferred from homology"/>
<dbReference type="GO" id="GO:0035251">
    <property type="term" value="F:UDP-glucosyltransferase activity"/>
    <property type="evidence" value="ECO:0007669"/>
    <property type="project" value="TreeGrafter"/>
</dbReference>
<dbReference type="AlphaFoldDB" id="A0A833QYW6"/>
<dbReference type="SUPFAM" id="SSF53756">
    <property type="entry name" value="UDP-Glycosyltransferase/glycogen phosphorylase"/>
    <property type="match status" value="1"/>
</dbReference>
<organism evidence="2 3">
    <name type="scientific">Carex littledalei</name>
    <dbReference type="NCBI Taxonomy" id="544730"/>
    <lineage>
        <taxon>Eukaryota</taxon>
        <taxon>Viridiplantae</taxon>
        <taxon>Streptophyta</taxon>
        <taxon>Embryophyta</taxon>
        <taxon>Tracheophyta</taxon>
        <taxon>Spermatophyta</taxon>
        <taxon>Magnoliopsida</taxon>
        <taxon>Liliopsida</taxon>
        <taxon>Poales</taxon>
        <taxon>Cyperaceae</taxon>
        <taxon>Cyperoideae</taxon>
        <taxon>Cariceae</taxon>
        <taxon>Carex</taxon>
        <taxon>Carex subgen. Euthyceras</taxon>
    </lineage>
</organism>
<comment type="similarity">
    <text evidence="1">Belongs to the UDP-glycosyltransferase family.</text>
</comment>
<dbReference type="EMBL" id="SWLB01000012">
    <property type="protein sequence ID" value="KAF3332169.1"/>
    <property type="molecule type" value="Genomic_DNA"/>
</dbReference>
<evidence type="ECO:0000256" key="1">
    <source>
        <dbReference type="ARBA" id="ARBA00009995"/>
    </source>
</evidence>
<protein>
    <submittedName>
        <fullName evidence="2">Abscisate</fullName>
    </submittedName>
</protein>
<dbReference type="Proteomes" id="UP000623129">
    <property type="component" value="Unassembled WGS sequence"/>
</dbReference>
<dbReference type="OrthoDB" id="780184at2759"/>
<comment type="caution">
    <text evidence="2">The sequence shown here is derived from an EMBL/GenBank/DDBJ whole genome shotgun (WGS) entry which is preliminary data.</text>
</comment>
<gene>
    <name evidence="2" type="ORF">FCM35_KLT03575</name>
</gene>
<name>A0A833QYW6_9POAL</name>
<reference evidence="2" key="1">
    <citation type="submission" date="2020-01" db="EMBL/GenBank/DDBJ databases">
        <title>Genome sequence of Kobresia littledalei, the first chromosome-level genome in the family Cyperaceae.</title>
        <authorList>
            <person name="Qu G."/>
        </authorList>
    </citation>
    <scope>NUCLEOTIDE SEQUENCE</scope>
    <source>
        <strain evidence="2">C.B.Clarke</strain>
        <tissue evidence="2">Leaf</tissue>
    </source>
</reference>
<accession>A0A833QYW6</accession>
<sequence>MPMLIWPFAYEQFINERLLVEVIGCAGRVWDGGKRSTNEEEHELVPATAIAHAVSKIMEPGGGEYAALRFKAQNVAASAPAAVQEGGSSRGDIKNLVNDLIRFTERK</sequence>